<evidence type="ECO:0000313" key="2">
    <source>
        <dbReference type="Proteomes" id="UP000254118"/>
    </source>
</evidence>
<sequence>MTDLHRSSSMSSDPVVMAVSVLVGVAWSALPDYTDSRVTRRLVRASLIAAAAGVVGIRSATLDREKAAEGARPESGSNAQDDSSDEMQIAALWELIPEAYRPAVAVAAAATGIGGLAGGMVLGQKTDDVVAGWFARRGVKHPYTTTGLLWGACVPLLSLLDQD</sequence>
<name>A0AA46H1A5_9MICO</name>
<dbReference type="Proteomes" id="UP000254118">
    <property type="component" value="Unassembled WGS sequence"/>
</dbReference>
<organism evidence="1 2">
    <name type="scientific">Dermatophilus congolensis</name>
    <dbReference type="NCBI Taxonomy" id="1863"/>
    <lineage>
        <taxon>Bacteria</taxon>
        <taxon>Bacillati</taxon>
        <taxon>Actinomycetota</taxon>
        <taxon>Actinomycetes</taxon>
        <taxon>Micrococcales</taxon>
        <taxon>Dermatophilaceae</taxon>
        <taxon>Dermatophilus</taxon>
    </lineage>
</organism>
<dbReference type="EMBL" id="UFYA01000001">
    <property type="protein sequence ID" value="STD14312.1"/>
    <property type="molecule type" value="Genomic_DNA"/>
</dbReference>
<proteinExistence type="predicted"/>
<comment type="caution">
    <text evidence="1">The sequence shown here is derived from an EMBL/GenBank/DDBJ whole genome shotgun (WGS) entry which is preliminary data.</text>
</comment>
<accession>A0AA46H1A5</accession>
<reference evidence="1 2" key="1">
    <citation type="submission" date="2018-06" db="EMBL/GenBank/DDBJ databases">
        <authorList>
            <consortium name="Pathogen Informatics"/>
            <person name="Doyle S."/>
        </authorList>
    </citation>
    <scope>NUCLEOTIDE SEQUENCE [LARGE SCALE GENOMIC DNA]</scope>
    <source>
        <strain evidence="1 2">NCTC7915</strain>
    </source>
</reference>
<evidence type="ECO:0000313" key="1">
    <source>
        <dbReference type="EMBL" id="STD14312.1"/>
    </source>
</evidence>
<protein>
    <submittedName>
        <fullName evidence="1">Uncharacterized protein</fullName>
    </submittedName>
</protein>
<dbReference type="AlphaFoldDB" id="A0AA46H1A5"/>
<dbReference type="RefSeq" id="WP_147279264.1">
    <property type="nucleotide sequence ID" value="NZ_UFYA01000001.1"/>
</dbReference>
<gene>
    <name evidence="1" type="ORF">NCTC7915_02081</name>
</gene>